<dbReference type="EMBL" id="SLVV01000008">
    <property type="protein sequence ID" value="TCN23912.1"/>
    <property type="molecule type" value="Genomic_DNA"/>
</dbReference>
<comment type="caution">
    <text evidence="1">The sequence shown here is derived from an EMBL/GenBank/DDBJ whole genome shotgun (WGS) entry which is preliminary data.</text>
</comment>
<evidence type="ECO:0000313" key="1">
    <source>
        <dbReference type="EMBL" id="TCN23912.1"/>
    </source>
</evidence>
<proteinExistence type="predicted"/>
<gene>
    <name evidence="1" type="ORF">EV146_10811</name>
</gene>
<organism evidence="1 2">
    <name type="scientific">Mesobacillus foraminis</name>
    <dbReference type="NCBI Taxonomy" id="279826"/>
    <lineage>
        <taxon>Bacteria</taxon>
        <taxon>Bacillati</taxon>
        <taxon>Bacillota</taxon>
        <taxon>Bacilli</taxon>
        <taxon>Bacillales</taxon>
        <taxon>Bacillaceae</taxon>
        <taxon>Mesobacillus</taxon>
    </lineage>
</organism>
<name>A0A4R2BCC6_9BACI</name>
<evidence type="ECO:0000313" key="2">
    <source>
        <dbReference type="Proteomes" id="UP000295689"/>
    </source>
</evidence>
<reference evidence="1 2" key="1">
    <citation type="journal article" date="2015" name="Stand. Genomic Sci.">
        <title>Genomic Encyclopedia of Bacterial and Archaeal Type Strains, Phase III: the genomes of soil and plant-associated and newly described type strains.</title>
        <authorList>
            <person name="Whitman W.B."/>
            <person name="Woyke T."/>
            <person name="Klenk H.P."/>
            <person name="Zhou Y."/>
            <person name="Lilburn T.G."/>
            <person name="Beck B.J."/>
            <person name="De Vos P."/>
            <person name="Vandamme P."/>
            <person name="Eisen J.A."/>
            <person name="Garrity G."/>
            <person name="Hugenholtz P."/>
            <person name="Kyrpides N.C."/>
        </authorList>
    </citation>
    <scope>NUCLEOTIDE SEQUENCE [LARGE SCALE GENOMIC DNA]</scope>
    <source>
        <strain evidence="1 2">CV53</strain>
    </source>
</reference>
<dbReference type="Proteomes" id="UP000295689">
    <property type="component" value="Unassembled WGS sequence"/>
</dbReference>
<protein>
    <submittedName>
        <fullName evidence="1">Uncharacterized protein</fullName>
    </submittedName>
</protein>
<dbReference type="AlphaFoldDB" id="A0A4R2BCC6"/>
<sequence length="45" mass="5302">MGFRQYPRIVDKLPQQGLNNLSTTYPQFVENYISPSFLLRVKTQI</sequence>
<accession>A0A4R2BCC6</accession>
<keyword evidence="2" id="KW-1185">Reference proteome</keyword>